<feature type="non-terminal residue" evidence="2">
    <location>
        <position position="202"/>
    </location>
</feature>
<dbReference type="InterPro" id="IPR003870">
    <property type="entry name" value="DUF222"/>
</dbReference>
<dbReference type="Pfam" id="PF02720">
    <property type="entry name" value="DUF222"/>
    <property type="match status" value="1"/>
</dbReference>
<dbReference type="AlphaFoldDB" id="A0A7X8YFC8"/>
<evidence type="ECO:0000313" key="2">
    <source>
        <dbReference type="EMBL" id="NLS11246.1"/>
    </source>
</evidence>
<feature type="domain" description="DUF222" evidence="1">
    <location>
        <begin position="23"/>
        <end position="200"/>
    </location>
</feature>
<proteinExistence type="predicted"/>
<name>A0A7X8YFC8_9MICC</name>
<protein>
    <submittedName>
        <fullName evidence="2">DUF222 domain-containing protein</fullName>
    </submittedName>
</protein>
<reference evidence="2 3" key="1">
    <citation type="submission" date="2020-04" db="EMBL/GenBank/DDBJ databases">
        <title>Nesterenkonia sp. nov., isolated from marine sediment.</title>
        <authorList>
            <person name="Zhang G."/>
        </authorList>
    </citation>
    <scope>NUCLEOTIDE SEQUENCE [LARGE SCALE GENOMIC DNA]</scope>
    <source>
        <strain evidence="2 3">MY13</strain>
    </source>
</reference>
<accession>A0A7X8YFC8</accession>
<evidence type="ECO:0000313" key="3">
    <source>
        <dbReference type="Proteomes" id="UP000523139"/>
    </source>
</evidence>
<evidence type="ECO:0000259" key="1">
    <source>
        <dbReference type="Pfam" id="PF02720"/>
    </source>
</evidence>
<keyword evidence="3" id="KW-1185">Reference proteome</keyword>
<organism evidence="2 3">
    <name type="scientific">Nesterenkonia sedimenti</name>
    <dbReference type="NCBI Taxonomy" id="1463632"/>
    <lineage>
        <taxon>Bacteria</taxon>
        <taxon>Bacillati</taxon>
        <taxon>Actinomycetota</taxon>
        <taxon>Actinomycetes</taxon>
        <taxon>Micrococcales</taxon>
        <taxon>Micrococcaceae</taxon>
        <taxon>Nesterenkonia</taxon>
    </lineage>
</organism>
<dbReference type="RefSeq" id="WP_168888728.1">
    <property type="nucleotide sequence ID" value="NZ_JABAHY010000040.1"/>
</dbReference>
<dbReference type="Proteomes" id="UP000523139">
    <property type="component" value="Unassembled WGS sequence"/>
</dbReference>
<dbReference type="EMBL" id="JABAHY010000040">
    <property type="protein sequence ID" value="NLS11246.1"/>
    <property type="molecule type" value="Genomic_DNA"/>
</dbReference>
<gene>
    <name evidence="2" type="ORF">HGQ17_14835</name>
</gene>
<sequence>MGKKLSTPEAYSELEAALEHHKRELQEQAGKVSRLLAYKKLRAEELEETHSFRRNARIKEVYQECAEFLGVPVPEVRRLMDSVETLAEKLPETHEVYQQGETDLASVQKVNRAIEGISHRPALMEKLDSELTTKARELNSAELDNWLKQRVPELDVKAYEERYERSKHKHYVAFEPQGDGSTKFHGLISTVAAARIEQMLYS</sequence>
<comment type="caution">
    <text evidence="2">The sequence shown here is derived from an EMBL/GenBank/DDBJ whole genome shotgun (WGS) entry which is preliminary data.</text>
</comment>